<feature type="transmembrane region" description="Helical" evidence="1">
    <location>
        <begin position="7"/>
        <end position="25"/>
    </location>
</feature>
<accession>A0A084U866</accession>
<dbReference type="AlphaFoldDB" id="A0A084U866"/>
<feature type="transmembrane region" description="Helical" evidence="1">
    <location>
        <begin position="37"/>
        <end position="57"/>
    </location>
</feature>
<dbReference type="RefSeq" id="WP_036483592.1">
    <property type="nucleotide sequence ID" value="NZ_JMQM01000001.1"/>
</dbReference>
<gene>
    <name evidence="2" type="ORF">EL18_00167</name>
</gene>
<sequence length="67" mass="7524">MKDNRDAIIAAAFIIIGFGVIGYFMPRLVLAVGEFSTLAAGAIALLFVLGFFLIFWLRGIYQRRKNR</sequence>
<dbReference type="STRING" id="472175.EL18_00167"/>
<dbReference type="eggNOG" id="ENOG502ZMTG">
    <property type="taxonomic scope" value="Bacteria"/>
</dbReference>
<dbReference type="Proteomes" id="UP000053675">
    <property type="component" value="Unassembled WGS sequence"/>
</dbReference>
<proteinExistence type="predicted"/>
<reference evidence="2 3" key="1">
    <citation type="submission" date="2014-05" db="EMBL/GenBank/DDBJ databases">
        <title>Draft Genome Sequence of Nitratireductor basaltis Strain UMTGB225, A Marine Bacterium Isolated from Green Barrel Tunicate.</title>
        <authorList>
            <person name="Gan H.Y."/>
        </authorList>
    </citation>
    <scope>NUCLEOTIDE SEQUENCE [LARGE SCALE GENOMIC DNA]</scope>
    <source>
        <strain evidence="2 3">UMTGB225</strain>
    </source>
</reference>
<dbReference type="PATRIC" id="fig|472175.3.peg.172"/>
<protein>
    <submittedName>
        <fullName evidence="2">Uncharacterized protein</fullName>
    </submittedName>
</protein>
<organism evidence="2 3">
    <name type="scientific">Nitratireductor basaltis</name>
    <dbReference type="NCBI Taxonomy" id="472175"/>
    <lineage>
        <taxon>Bacteria</taxon>
        <taxon>Pseudomonadati</taxon>
        <taxon>Pseudomonadota</taxon>
        <taxon>Alphaproteobacteria</taxon>
        <taxon>Hyphomicrobiales</taxon>
        <taxon>Phyllobacteriaceae</taxon>
        <taxon>Nitratireductor</taxon>
    </lineage>
</organism>
<evidence type="ECO:0000256" key="1">
    <source>
        <dbReference type="SAM" id="Phobius"/>
    </source>
</evidence>
<evidence type="ECO:0000313" key="3">
    <source>
        <dbReference type="Proteomes" id="UP000053675"/>
    </source>
</evidence>
<keyword evidence="3" id="KW-1185">Reference proteome</keyword>
<comment type="caution">
    <text evidence="2">The sequence shown here is derived from an EMBL/GenBank/DDBJ whole genome shotgun (WGS) entry which is preliminary data.</text>
</comment>
<keyword evidence="1" id="KW-0472">Membrane</keyword>
<dbReference type="OrthoDB" id="8451465at2"/>
<name>A0A084U866_9HYPH</name>
<dbReference type="EMBL" id="JMQM01000001">
    <property type="protein sequence ID" value="KFB09152.1"/>
    <property type="molecule type" value="Genomic_DNA"/>
</dbReference>
<evidence type="ECO:0000313" key="2">
    <source>
        <dbReference type="EMBL" id="KFB09152.1"/>
    </source>
</evidence>
<keyword evidence="1" id="KW-1133">Transmembrane helix</keyword>
<keyword evidence="1" id="KW-0812">Transmembrane</keyword>